<protein>
    <recommendedName>
        <fullName evidence="10">3-keto-steroid reductase</fullName>
    </recommendedName>
</protein>
<feature type="region of interest" description="Disordered" evidence="7">
    <location>
        <begin position="313"/>
        <end position="332"/>
    </location>
</feature>
<dbReference type="VEuPathDB" id="FungiDB:CDV56_106119"/>
<evidence type="ECO:0000256" key="7">
    <source>
        <dbReference type="SAM" id="MobiDB-lite"/>
    </source>
</evidence>
<dbReference type="EMBL" id="NKHU02000139">
    <property type="protein sequence ID" value="RHZ52128.1"/>
    <property type="molecule type" value="Genomic_DNA"/>
</dbReference>
<comment type="similarity">
    <text evidence="6">Belongs to the short-chain dehydrogenases/reductases (SDR) family. ERG27 subfamily.</text>
</comment>
<evidence type="ECO:0000256" key="1">
    <source>
        <dbReference type="ARBA" id="ARBA00022516"/>
    </source>
</evidence>
<accession>A0A397GR24</accession>
<dbReference type="PANTHER" id="PTHR43647:SF1">
    <property type="entry name" value="3-KETO-STEROID REDUCTASE ERG27"/>
    <property type="match status" value="1"/>
</dbReference>
<keyword evidence="2" id="KW-0521">NADP</keyword>
<dbReference type="InterPro" id="IPR036291">
    <property type="entry name" value="NAD(P)-bd_dom_sf"/>
</dbReference>
<evidence type="ECO:0000256" key="5">
    <source>
        <dbReference type="ARBA" id="ARBA00023098"/>
    </source>
</evidence>
<dbReference type="AlphaFoldDB" id="A0A397GR24"/>
<keyword evidence="9" id="KW-1185">Reference proteome</keyword>
<keyword evidence="1" id="KW-0444">Lipid biosynthesis</keyword>
<dbReference type="OrthoDB" id="9989144at2759"/>
<dbReference type="GO" id="GO:0005811">
    <property type="term" value="C:lipid droplet"/>
    <property type="evidence" value="ECO:0007669"/>
    <property type="project" value="TreeGrafter"/>
</dbReference>
<evidence type="ECO:0000313" key="9">
    <source>
        <dbReference type="Proteomes" id="UP000215305"/>
    </source>
</evidence>
<dbReference type="GeneID" id="38128093"/>
<dbReference type="GO" id="GO:0005741">
    <property type="term" value="C:mitochondrial outer membrane"/>
    <property type="evidence" value="ECO:0007669"/>
    <property type="project" value="TreeGrafter"/>
</dbReference>
<keyword evidence="3" id="KW-0752">Steroid biosynthesis</keyword>
<proteinExistence type="inferred from homology"/>
<sequence>MLIASLLCREHNGALGMRSKFWLVLAYIEAAKYEFSRVSQDQASIEGSENDLQDKVFVLVTGANSGLGFSICCRLVDEFLKSHRHPHQSLTVIFTTRSTKKGNDTLLRLQDHLRGASASVSASAAASSRVTFVPENVDLSNLVSVRALSRRLNQTLPKLDAIVLNAGLGGWTGINWPKAIWGVMTDLVHEVSWPSFKIAPAGMVTDPQTALGDDKEPRLGAVFCANVFGHYMLAHNVMPLLRRSGQHHGPGRVIWVSSLEATAKHLDIDDIQGLRTLAPYESSKALTDILALTSNLPSTAPWVKSFYSVDKQPEHHQDHQQEQEHPHPHPNMYLSHPGICGTGILPLSWPLFYSMLAAFWLARLLGSPWHTISTYAGACAPVWLALSAQAVLDDAEAPYLRNGGGRAKWGSSCNSLGQDRPASTEVDGWGYGGVVGPAVVDSDRSRRRKRGATDLTAEEREQYEDLGRKCWQRMEELRIQWDGLLDEAEAQAGSKA</sequence>
<evidence type="ECO:0000256" key="2">
    <source>
        <dbReference type="ARBA" id="ARBA00022857"/>
    </source>
</evidence>
<keyword evidence="4" id="KW-0560">Oxidoreductase</keyword>
<reference evidence="8" key="1">
    <citation type="submission" date="2018-08" db="EMBL/GenBank/DDBJ databases">
        <title>Draft genome sequence of azole-resistant Aspergillus thermomutatus (Neosartorya pseudofischeri) strain HMR AF 39, isolated from a human nasal aspirate.</title>
        <authorList>
            <person name="Parent-Michaud M."/>
            <person name="Dufresne P.J."/>
            <person name="Fournier E."/>
            <person name="Martineau C."/>
            <person name="Moreira S."/>
            <person name="Perkins V."/>
            <person name="De Repentigny L."/>
            <person name="Dufresne S.F."/>
        </authorList>
    </citation>
    <scope>NUCLEOTIDE SEQUENCE [LARGE SCALE GENOMIC DNA]</scope>
    <source>
        <strain evidence="8">HMR AF 39</strain>
    </source>
</reference>
<dbReference type="GO" id="GO:0000253">
    <property type="term" value="F:3-beta-hydroxysteroid 3-dehydrogenase (NADP+) activity"/>
    <property type="evidence" value="ECO:0007669"/>
    <property type="project" value="TreeGrafter"/>
</dbReference>
<evidence type="ECO:0000256" key="4">
    <source>
        <dbReference type="ARBA" id="ARBA00023002"/>
    </source>
</evidence>
<name>A0A397GR24_ASPTH</name>
<dbReference type="FunFam" id="3.40.50.720:FF:000524">
    <property type="entry name" value="3-ketosteroid reductase"/>
    <property type="match status" value="1"/>
</dbReference>
<organism evidence="8 9">
    <name type="scientific">Aspergillus thermomutatus</name>
    <name type="common">Neosartorya pseudofischeri</name>
    <dbReference type="NCBI Taxonomy" id="41047"/>
    <lineage>
        <taxon>Eukaryota</taxon>
        <taxon>Fungi</taxon>
        <taxon>Dikarya</taxon>
        <taxon>Ascomycota</taxon>
        <taxon>Pezizomycotina</taxon>
        <taxon>Eurotiomycetes</taxon>
        <taxon>Eurotiomycetidae</taxon>
        <taxon>Eurotiales</taxon>
        <taxon>Aspergillaceae</taxon>
        <taxon>Aspergillus</taxon>
        <taxon>Aspergillus subgen. Fumigati</taxon>
    </lineage>
</organism>
<gene>
    <name evidence="8" type="ORF">CDV56_106119</name>
</gene>
<evidence type="ECO:0000256" key="3">
    <source>
        <dbReference type="ARBA" id="ARBA00022955"/>
    </source>
</evidence>
<dbReference type="GO" id="GO:0005789">
    <property type="term" value="C:endoplasmic reticulum membrane"/>
    <property type="evidence" value="ECO:0007669"/>
    <property type="project" value="TreeGrafter"/>
</dbReference>
<dbReference type="InterPro" id="IPR051593">
    <property type="entry name" value="Ergosterol_Biosynth_ERG27"/>
</dbReference>
<evidence type="ECO:0000313" key="8">
    <source>
        <dbReference type="EMBL" id="RHZ52128.1"/>
    </source>
</evidence>
<evidence type="ECO:0000256" key="6">
    <source>
        <dbReference type="ARBA" id="ARBA00023593"/>
    </source>
</evidence>
<dbReference type="Gene3D" id="3.40.50.720">
    <property type="entry name" value="NAD(P)-binding Rossmann-like Domain"/>
    <property type="match status" value="1"/>
</dbReference>
<evidence type="ECO:0008006" key="10">
    <source>
        <dbReference type="Google" id="ProtNLM"/>
    </source>
</evidence>
<dbReference type="PANTHER" id="PTHR43647">
    <property type="entry name" value="DEHYDROGENASE"/>
    <property type="match status" value="1"/>
</dbReference>
<dbReference type="Proteomes" id="UP000215305">
    <property type="component" value="Unassembled WGS sequence"/>
</dbReference>
<feature type="compositionally biased region" description="Basic and acidic residues" evidence="7">
    <location>
        <begin position="313"/>
        <end position="327"/>
    </location>
</feature>
<dbReference type="RefSeq" id="XP_026613208.1">
    <property type="nucleotide sequence ID" value="XM_026759738.1"/>
</dbReference>
<dbReference type="STRING" id="41047.A0A397GR24"/>
<comment type="caution">
    <text evidence="8">The sequence shown here is derived from an EMBL/GenBank/DDBJ whole genome shotgun (WGS) entry which is preliminary data.</text>
</comment>
<dbReference type="GO" id="GO:0006696">
    <property type="term" value="P:ergosterol biosynthetic process"/>
    <property type="evidence" value="ECO:0007669"/>
    <property type="project" value="TreeGrafter"/>
</dbReference>
<dbReference type="SUPFAM" id="SSF51735">
    <property type="entry name" value="NAD(P)-binding Rossmann-fold domains"/>
    <property type="match status" value="1"/>
</dbReference>
<keyword evidence="5" id="KW-0443">Lipid metabolism</keyword>